<gene>
    <name evidence="10" type="ORF">MNQ99_18095</name>
</gene>
<feature type="transmembrane region" description="Helical" evidence="7">
    <location>
        <begin position="122"/>
        <end position="143"/>
    </location>
</feature>
<evidence type="ECO:0000256" key="7">
    <source>
        <dbReference type="RuleBase" id="RU363032"/>
    </source>
</evidence>
<keyword evidence="6 7" id="KW-0472">Membrane</keyword>
<evidence type="ECO:0000313" key="10">
    <source>
        <dbReference type="EMBL" id="UNK45797.1"/>
    </source>
</evidence>
<protein>
    <submittedName>
        <fullName evidence="10">ABC transporter permease</fullName>
    </submittedName>
</protein>
<name>A0ABY3WBY6_9MICC</name>
<evidence type="ECO:0000256" key="4">
    <source>
        <dbReference type="ARBA" id="ARBA00022692"/>
    </source>
</evidence>
<evidence type="ECO:0000256" key="1">
    <source>
        <dbReference type="ARBA" id="ARBA00004651"/>
    </source>
</evidence>
<feature type="domain" description="ABC transmembrane type-1" evidence="9">
    <location>
        <begin position="111"/>
        <end position="295"/>
    </location>
</feature>
<dbReference type="PANTHER" id="PTHR30151">
    <property type="entry name" value="ALKANE SULFONATE ABC TRANSPORTER-RELATED, MEMBRANE SUBUNIT"/>
    <property type="match status" value="1"/>
</dbReference>
<evidence type="ECO:0000256" key="8">
    <source>
        <dbReference type="SAM" id="MobiDB-lite"/>
    </source>
</evidence>
<dbReference type="SUPFAM" id="SSF161098">
    <property type="entry name" value="MetI-like"/>
    <property type="match status" value="1"/>
</dbReference>
<feature type="transmembrane region" description="Helical" evidence="7">
    <location>
        <begin position="221"/>
        <end position="240"/>
    </location>
</feature>
<keyword evidence="2 7" id="KW-0813">Transport</keyword>
<dbReference type="RefSeq" id="WP_241913966.1">
    <property type="nucleotide sequence ID" value="NZ_CP093326.1"/>
</dbReference>
<sequence>MTHLGNPGASGNSVYATSQEGLKASGVLKTAETDRPHQDGPAPERSPASGRSAAGVLGNGWARLLLGLLLPAAVLAAWQWSTSAGLFSSVQLPAPGAVVEAAVDLIQRGELAQHVAISTQRVLLGFAFGAALGLVFGALIGLSKVADVLLSPTIGALRAVPSLAWVPLLILWMKIGEDSKVTLILIGAFFPVFTTVSLALRHVDNNLVEAGRAFGLKGVKLLTTVQLPAVVPAVFSGLRLALAQAWLFLVAAELIASSMGLGFLLTDSQNNGRTDRLLLAIVLLAIIGKITDALLGVAEKWAVKRWA</sequence>
<dbReference type="PANTHER" id="PTHR30151:SF39">
    <property type="entry name" value="ABC TRANSPORTER PERMEASE PROTEIN"/>
    <property type="match status" value="1"/>
</dbReference>
<feature type="transmembrane region" description="Helical" evidence="7">
    <location>
        <begin position="246"/>
        <end position="265"/>
    </location>
</feature>
<comment type="similarity">
    <text evidence="7">Belongs to the binding-protein-dependent transport system permease family.</text>
</comment>
<feature type="region of interest" description="Disordered" evidence="8">
    <location>
        <begin position="31"/>
        <end position="52"/>
    </location>
</feature>
<dbReference type="Pfam" id="PF00528">
    <property type="entry name" value="BPD_transp_1"/>
    <property type="match status" value="1"/>
</dbReference>
<evidence type="ECO:0000256" key="3">
    <source>
        <dbReference type="ARBA" id="ARBA00022475"/>
    </source>
</evidence>
<dbReference type="InterPro" id="IPR000515">
    <property type="entry name" value="MetI-like"/>
</dbReference>
<dbReference type="Proteomes" id="UP000829069">
    <property type="component" value="Chromosome"/>
</dbReference>
<evidence type="ECO:0000256" key="6">
    <source>
        <dbReference type="ARBA" id="ARBA00023136"/>
    </source>
</evidence>
<dbReference type="CDD" id="cd06261">
    <property type="entry name" value="TM_PBP2"/>
    <property type="match status" value="1"/>
</dbReference>
<feature type="transmembrane region" description="Helical" evidence="7">
    <location>
        <begin position="277"/>
        <end position="298"/>
    </location>
</feature>
<accession>A0ABY3WBY6</accession>
<dbReference type="Gene3D" id="1.10.3720.10">
    <property type="entry name" value="MetI-like"/>
    <property type="match status" value="1"/>
</dbReference>
<proteinExistence type="inferred from homology"/>
<keyword evidence="11" id="KW-1185">Reference proteome</keyword>
<dbReference type="EMBL" id="CP093326">
    <property type="protein sequence ID" value="UNK45797.1"/>
    <property type="molecule type" value="Genomic_DNA"/>
</dbReference>
<dbReference type="PROSITE" id="PS50928">
    <property type="entry name" value="ABC_TM1"/>
    <property type="match status" value="1"/>
</dbReference>
<evidence type="ECO:0000256" key="5">
    <source>
        <dbReference type="ARBA" id="ARBA00022989"/>
    </source>
</evidence>
<feature type="transmembrane region" description="Helical" evidence="7">
    <location>
        <begin position="181"/>
        <end position="200"/>
    </location>
</feature>
<keyword evidence="4 7" id="KW-0812">Transmembrane</keyword>
<dbReference type="InterPro" id="IPR035906">
    <property type="entry name" value="MetI-like_sf"/>
</dbReference>
<evidence type="ECO:0000256" key="2">
    <source>
        <dbReference type="ARBA" id="ARBA00022448"/>
    </source>
</evidence>
<evidence type="ECO:0000313" key="11">
    <source>
        <dbReference type="Proteomes" id="UP000829069"/>
    </source>
</evidence>
<feature type="transmembrane region" description="Helical" evidence="7">
    <location>
        <begin position="61"/>
        <end position="80"/>
    </location>
</feature>
<reference evidence="10 11" key="1">
    <citation type="submission" date="2022-03" db="EMBL/GenBank/DDBJ databases">
        <title>Isotopic signatures of nitrous oxide derived from detoxification processes.</title>
        <authorList>
            <person name="Behrendt U."/>
            <person name="Buchen C."/>
            <person name="Well R."/>
            <person name="Ulrich A."/>
            <person name="Rohe L."/>
            <person name="Kolb S."/>
            <person name="Schloter M."/>
            <person name="Horn M.A."/>
            <person name="Augustin J."/>
        </authorList>
    </citation>
    <scope>NUCLEOTIDE SEQUENCE [LARGE SCALE GENOMIC DNA]</scope>
    <source>
        <strain evidence="10 11">S4-C24</strain>
    </source>
</reference>
<comment type="subcellular location">
    <subcellularLocation>
        <location evidence="1 7">Cell membrane</location>
        <topology evidence="1 7">Multi-pass membrane protein</topology>
    </subcellularLocation>
</comment>
<evidence type="ECO:0000259" key="9">
    <source>
        <dbReference type="PROSITE" id="PS50928"/>
    </source>
</evidence>
<organism evidence="10 11">
    <name type="scientific">Arthrobacter sulfonylureivorans</name>
    <dbReference type="NCBI Taxonomy" id="2486855"/>
    <lineage>
        <taxon>Bacteria</taxon>
        <taxon>Bacillati</taxon>
        <taxon>Actinomycetota</taxon>
        <taxon>Actinomycetes</taxon>
        <taxon>Micrococcales</taxon>
        <taxon>Micrococcaceae</taxon>
        <taxon>Arthrobacter</taxon>
    </lineage>
</organism>
<keyword evidence="3" id="KW-1003">Cell membrane</keyword>
<keyword evidence="5 7" id="KW-1133">Transmembrane helix</keyword>
<feature type="transmembrane region" description="Helical" evidence="7">
    <location>
        <begin position="155"/>
        <end position="175"/>
    </location>
</feature>